<name>A0A450YW48_9GAMM</name>
<proteinExistence type="predicted"/>
<feature type="region of interest" description="Disordered" evidence="1">
    <location>
        <begin position="1"/>
        <end position="29"/>
    </location>
</feature>
<reference evidence="2" key="1">
    <citation type="submission" date="2019-02" db="EMBL/GenBank/DDBJ databases">
        <authorList>
            <person name="Gruber-Vodicka R. H."/>
            <person name="Seah K. B. B."/>
        </authorList>
    </citation>
    <scope>NUCLEOTIDE SEQUENCE</scope>
    <source>
        <strain evidence="2">BECK_S1320</strain>
    </source>
</reference>
<protein>
    <submittedName>
        <fullName evidence="2">Uncharacterized protein</fullName>
    </submittedName>
</protein>
<accession>A0A450YW48</accession>
<dbReference type="AlphaFoldDB" id="A0A450YW48"/>
<sequence>MRHDGGGATYSQETNPIFLTPNTAPRERLGRPDRWVGMAIETKLTISGQPIGKQFVFRVG</sequence>
<organism evidence="2">
    <name type="scientific">Candidatus Kentrum sp. SD</name>
    <dbReference type="NCBI Taxonomy" id="2126332"/>
    <lineage>
        <taxon>Bacteria</taxon>
        <taxon>Pseudomonadati</taxon>
        <taxon>Pseudomonadota</taxon>
        <taxon>Gammaproteobacteria</taxon>
        <taxon>Candidatus Kentrum</taxon>
    </lineage>
</organism>
<evidence type="ECO:0000313" key="2">
    <source>
        <dbReference type="EMBL" id="VFK45787.1"/>
    </source>
</evidence>
<evidence type="ECO:0000256" key="1">
    <source>
        <dbReference type="SAM" id="MobiDB-lite"/>
    </source>
</evidence>
<gene>
    <name evidence="2" type="ORF">BECKSD772E_GA0070983_10607</name>
</gene>
<dbReference type="EMBL" id="CAADFU010000060">
    <property type="protein sequence ID" value="VFK45787.1"/>
    <property type="molecule type" value="Genomic_DNA"/>
</dbReference>
<feature type="compositionally biased region" description="Polar residues" evidence="1">
    <location>
        <begin position="9"/>
        <end position="23"/>
    </location>
</feature>